<reference evidence="3 4" key="1">
    <citation type="submission" date="2020-07" db="EMBL/GenBank/DDBJ databases">
        <authorList>
            <person name="Feng H."/>
        </authorList>
    </citation>
    <scope>NUCLEOTIDE SEQUENCE [LARGE SCALE GENOMIC DNA]</scope>
    <source>
        <strain evidence="4">s-10</strain>
    </source>
</reference>
<evidence type="ECO:0000313" key="3">
    <source>
        <dbReference type="EMBL" id="MBA4492721.1"/>
    </source>
</evidence>
<feature type="region of interest" description="Disordered" evidence="1">
    <location>
        <begin position="82"/>
        <end position="109"/>
    </location>
</feature>
<comment type="caution">
    <text evidence="3">The sequence shown here is derived from an EMBL/GenBank/DDBJ whole genome shotgun (WGS) entry which is preliminary data.</text>
</comment>
<organism evidence="3 4">
    <name type="scientific">Paenactinomyces guangxiensis</name>
    <dbReference type="NCBI Taxonomy" id="1490290"/>
    <lineage>
        <taxon>Bacteria</taxon>
        <taxon>Bacillati</taxon>
        <taxon>Bacillota</taxon>
        <taxon>Bacilli</taxon>
        <taxon>Bacillales</taxon>
        <taxon>Thermoactinomycetaceae</taxon>
        <taxon>Paenactinomyces</taxon>
    </lineage>
</organism>
<accession>A0A7W2A5V5</accession>
<dbReference type="Proteomes" id="UP000535491">
    <property type="component" value="Unassembled WGS sequence"/>
</dbReference>
<dbReference type="EMBL" id="JACEIQ010000001">
    <property type="protein sequence ID" value="MBA4492721.1"/>
    <property type="molecule type" value="Genomic_DNA"/>
</dbReference>
<evidence type="ECO:0000256" key="1">
    <source>
        <dbReference type="SAM" id="MobiDB-lite"/>
    </source>
</evidence>
<dbReference type="InterPro" id="IPR017853">
    <property type="entry name" value="GH"/>
</dbReference>
<keyword evidence="2" id="KW-0812">Transmembrane</keyword>
<evidence type="ECO:0000256" key="2">
    <source>
        <dbReference type="SAM" id="Phobius"/>
    </source>
</evidence>
<feature type="region of interest" description="Disordered" evidence="1">
    <location>
        <begin position="266"/>
        <end position="366"/>
    </location>
</feature>
<protein>
    <recommendedName>
        <fullName evidence="5">Chitinase</fullName>
    </recommendedName>
</protein>
<keyword evidence="2" id="KW-1133">Transmembrane helix</keyword>
<dbReference type="AlphaFoldDB" id="A0A7W2A5V5"/>
<feature type="compositionally biased region" description="Polar residues" evidence="1">
    <location>
        <begin position="286"/>
        <end position="304"/>
    </location>
</feature>
<keyword evidence="4" id="KW-1185">Reference proteome</keyword>
<gene>
    <name evidence="3" type="ORF">H1191_00140</name>
</gene>
<proteinExistence type="predicted"/>
<evidence type="ECO:0000313" key="4">
    <source>
        <dbReference type="Proteomes" id="UP000535491"/>
    </source>
</evidence>
<dbReference type="SUPFAM" id="SSF51445">
    <property type="entry name" value="(Trans)glycosidases"/>
    <property type="match status" value="1"/>
</dbReference>
<feature type="region of interest" description="Disordered" evidence="1">
    <location>
        <begin position="1"/>
        <end position="23"/>
    </location>
</feature>
<dbReference type="Gene3D" id="3.20.20.80">
    <property type="entry name" value="Glycosidases"/>
    <property type="match status" value="1"/>
</dbReference>
<evidence type="ECO:0008006" key="5">
    <source>
        <dbReference type="Google" id="ProtNLM"/>
    </source>
</evidence>
<feature type="compositionally biased region" description="Basic residues" evidence="1">
    <location>
        <begin position="96"/>
        <end position="105"/>
    </location>
</feature>
<keyword evidence="2" id="KW-0472">Membrane</keyword>
<feature type="compositionally biased region" description="Polar residues" evidence="1">
    <location>
        <begin position="268"/>
        <end position="279"/>
    </location>
</feature>
<name>A0A7W2A5V5_9BACL</name>
<dbReference type="RefSeq" id="WP_181749962.1">
    <property type="nucleotide sequence ID" value="NZ_JACEIQ010000001.1"/>
</dbReference>
<sequence>MRRKYWLSGPKQKEKNHLSPDNGPQIKCKSISFIAAGLSCSILSFGSTFFILHADQPGKEINLISHERYPTDSYVSAAEPMVKLPPENPDLNNHPPRSRANRSNHQKNQPAALHINQSGTETAPKHTKDHAWLVSASDLQDDDDLSTFVQQMDTVDSIYLSGFELQPTGEVKSTPATAKILVQILPLAREKGVNVYPAVESGNDPDRIHHLISTPQSRKQTVNQMQQFVLANQFAGLILNLEPIYTSDRKFFTLFVEGLTKQLEQQKKTVSLPASTRTVSRPAPNPNLSQDNRPSIKDTITNGHVKTDLPLVKNKPEPFTGKPLIPSTEDTKKSSRKPAIPQKYGNPESFQLPVPPVSIPGFKQAK</sequence>
<feature type="transmembrane region" description="Helical" evidence="2">
    <location>
        <begin position="31"/>
        <end position="52"/>
    </location>
</feature>